<dbReference type="EMBL" id="JACVKN010000018">
    <property type="protein sequence ID" value="MBK2064411.1"/>
    <property type="molecule type" value="Genomic_DNA"/>
</dbReference>
<sequence length="78" mass="8665">MFSTIKKLFWQILFGLAIIVIVFLSILNTDNVSFDYIFGSTTLPLMMLLSIAFVIGLVVGSFITKFIQITKTNGAAKK</sequence>
<protein>
    <submittedName>
        <fullName evidence="7">LapA family protein</fullName>
    </submittedName>
</protein>
<accession>A0A9Q2KXG2</accession>
<proteinExistence type="predicted"/>
<dbReference type="GO" id="GO:0005886">
    <property type="term" value="C:plasma membrane"/>
    <property type="evidence" value="ECO:0007669"/>
    <property type="project" value="InterPro"/>
</dbReference>
<evidence type="ECO:0000256" key="4">
    <source>
        <dbReference type="ARBA" id="ARBA00023136"/>
    </source>
</evidence>
<evidence type="ECO:0000313" key="7">
    <source>
        <dbReference type="EMBL" id="MBK2064411.1"/>
    </source>
</evidence>
<feature type="transmembrane region" description="Helical" evidence="5">
    <location>
        <begin position="7"/>
        <end position="27"/>
    </location>
</feature>
<evidence type="ECO:0000256" key="3">
    <source>
        <dbReference type="ARBA" id="ARBA00022989"/>
    </source>
</evidence>
<keyword evidence="4 5" id="KW-0472">Membrane</keyword>
<evidence type="ECO:0000259" key="6">
    <source>
        <dbReference type="Pfam" id="PF06305"/>
    </source>
</evidence>
<reference evidence="7 8" key="1">
    <citation type="submission" date="2020-09" db="EMBL/GenBank/DDBJ databases">
        <title>Development of specific Francisella tularensis PCR assay based on in-depth characterization of family Francisellaceae.</title>
        <authorList>
            <person name="Ohrman C."/>
            <person name="Sahl J."/>
            <person name="Sjodin A."/>
            <person name="Uneklint I."/>
            <person name="Ballard R."/>
            <person name="Karlsson L."/>
            <person name="Mcdonough R."/>
            <person name="Sundell D."/>
            <person name="Soria K."/>
            <person name="Brindeflk B."/>
            <person name="Vallesi A."/>
            <person name="Ramirez-Paredes J.G."/>
            <person name="Colquhoun D."/>
            <person name="Myrtennas K."/>
            <person name="Birdsell D."/>
            <person name="Johansson A."/>
            <person name="Wagner D."/>
            <person name="Forsman M."/>
        </authorList>
    </citation>
    <scope>NUCLEOTIDE SEQUENCE [LARGE SCALE GENOMIC DNA]</scope>
    <source>
        <strain evidence="7 8">FSC1140</strain>
    </source>
</reference>
<feature type="domain" description="Lipopolysaccharide assembly protein A" evidence="6">
    <location>
        <begin position="27"/>
        <end position="69"/>
    </location>
</feature>
<gene>
    <name evidence="7" type="ORF">IB647_00955</name>
</gene>
<dbReference type="Pfam" id="PF06305">
    <property type="entry name" value="LapA_dom"/>
    <property type="match status" value="1"/>
</dbReference>
<keyword evidence="1" id="KW-1003">Cell membrane</keyword>
<keyword evidence="3 5" id="KW-1133">Transmembrane helix</keyword>
<feature type="transmembrane region" description="Helical" evidence="5">
    <location>
        <begin position="47"/>
        <end position="67"/>
    </location>
</feature>
<comment type="caution">
    <text evidence="7">The sequence shown here is derived from an EMBL/GenBank/DDBJ whole genome shotgun (WGS) entry which is preliminary data.</text>
</comment>
<evidence type="ECO:0000256" key="1">
    <source>
        <dbReference type="ARBA" id="ARBA00022475"/>
    </source>
</evidence>
<dbReference type="RefSeq" id="WP_159183773.1">
    <property type="nucleotide sequence ID" value="NZ_JACVJL010000023.1"/>
</dbReference>
<evidence type="ECO:0000313" key="8">
    <source>
        <dbReference type="Proteomes" id="UP000701999"/>
    </source>
</evidence>
<keyword evidence="2 5" id="KW-0812">Transmembrane</keyword>
<dbReference type="AlphaFoldDB" id="A0A9Q2KXG2"/>
<keyword evidence="8" id="KW-1185">Reference proteome</keyword>
<name>A0A9Q2KXG2_9GAMM</name>
<evidence type="ECO:0000256" key="2">
    <source>
        <dbReference type="ARBA" id="ARBA00022692"/>
    </source>
</evidence>
<dbReference type="Proteomes" id="UP000701999">
    <property type="component" value="Unassembled WGS sequence"/>
</dbReference>
<evidence type="ECO:0000256" key="5">
    <source>
        <dbReference type="SAM" id="Phobius"/>
    </source>
</evidence>
<organism evidence="7 8">
    <name type="scientific">Francisella noatunensis</name>
    <dbReference type="NCBI Taxonomy" id="657445"/>
    <lineage>
        <taxon>Bacteria</taxon>
        <taxon>Pseudomonadati</taxon>
        <taxon>Pseudomonadota</taxon>
        <taxon>Gammaproteobacteria</taxon>
        <taxon>Thiotrichales</taxon>
        <taxon>Francisellaceae</taxon>
        <taxon>Francisella</taxon>
    </lineage>
</organism>
<dbReference type="InterPro" id="IPR010445">
    <property type="entry name" value="LapA_dom"/>
</dbReference>
<dbReference type="GeneID" id="93254277"/>